<name>A0A812SRV9_SYMPI</name>
<organism evidence="1 2">
    <name type="scientific">Symbiodinium pilosum</name>
    <name type="common">Dinoflagellate</name>
    <dbReference type="NCBI Taxonomy" id="2952"/>
    <lineage>
        <taxon>Eukaryota</taxon>
        <taxon>Sar</taxon>
        <taxon>Alveolata</taxon>
        <taxon>Dinophyceae</taxon>
        <taxon>Suessiales</taxon>
        <taxon>Symbiodiniaceae</taxon>
        <taxon>Symbiodinium</taxon>
    </lineage>
</organism>
<dbReference type="EMBL" id="CAJNIZ010026491">
    <property type="protein sequence ID" value="CAE7492257.1"/>
    <property type="molecule type" value="Genomic_DNA"/>
</dbReference>
<protein>
    <submittedName>
        <fullName evidence="1">Uncharacterized protein</fullName>
    </submittedName>
</protein>
<dbReference type="AlphaFoldDB" id="A0A812SRV9"/>
<dbReference type="Proteomes" id="UP000649617">
    <property type="component" value="Unassembled WGS sequence"/>
</dbReference>
<keyword evidence="2" id="KW-1185">Reference proteome</keyword>
<accession>A0A812SRV9</accession>
<proteinExistence type="predicted"/>
<dbReference type="OrthoDB" id="412576at2759"/>
<gene>
    <name evidence="1" type="ORF">SPIL2461_LOCUS12689</name>
</gene>
<reference evidence="1" key="1">
    <citation type="submission" date="2021-02" db="EMBL/GenBank/DDBJ databases">
        <authorList>
            <person name="Dougan E. K."/>
            <person name="Rhodes N."/>
            <person name="Thang M."/>
            <person name="Chan C."/>
        </authorList>
    </citation>
    <scope>NUCLEOTIDE SEQUENCE</scope>
</reference>
<sequence length="381" mass="42081">MVLSWRFLMAQSLRLGSASLGSLGGMLRAFSSAFVLVIAWASLQKPQKPQKLQKLRIPAVATFLQDDVPFGDLQSGSIRQGQRLGFAVNPDSLTQVDVMLEPISSNVTLKSDGMEVVNLADFLKENGVHPENAAVDSHEIRMAVGRAMLSFLEQRFGREVIHLVDTSRVSGGAIYGEATVRDTGSEKLRNAHHVIHVDKEWTGISRLTGENGTKGGVRATVHAQWPLAEKDFTDRGYGFEDYVRMVYAQDPGMLNLWVSLTPGELKQHPMGFLLNSAKGQSAFSSAQDLNDVASTMHSQIKTFNDTITVLREGITSKETARWGMVPKMTFGQALLFYADRTPHGAVWLKEEPASQRISAEIRVLVTDRTTAPRDDLRMILE</sequence>
<comment type="caution">
    <text evidence="1">The sequence shown here is derived from an EMBL/GenBank/DDBJ whole genome shotgun (WGS) entry which is preliminary data.</text>
</comment>
<evidence type="ECO:0000313" key="2">
    <source>
        <dbReference type="Proteomes" id="UP000649617"/>
    </source>
</evidence>
<evidence type="ECO:0000313" key="1">
    <source>
        <dbReference type="EMBL" id="CAE7492257.1"/>
    </source>
</evidence>